<evidence type="ECO:0000313" key="2">
    <source>
        <dbReference type="Proteomes" id="UP001630127"/>
    </source>
</evidence>
<dbReference type="Proteomes" id="UP001630127">
    <property type="component" value="Unassembled WGS sequence"/>
</dbReference>
<evidence type="ECO:0000313" key="1">
    <source>
        <dbReference type="EMBL" id="KAL3516617.1"/>
    </source>
</evidence>
<gene>
    <name evidence="1" type="ORF">ACH5RR_023519</name>
</gene>
<comment type="caution">
    <text evidence="1">The sequence shown here is derived from an EMBL/GenBank/DDBJ whole genome shotgun (WGS) entry which is preliminary data.</text>
</comment>
<name>A0ABD2ZET5_9GENT</name>
<dbReference type="EMBL" id="JBJUIK010000010">
    <property type="protein sequence ID" value="KAL3516617.1"/>
    <property type="molecule type" value="Genomic_DNA"/>
</dbReference>
<proteinExistence type="predicted"/>
<protein>
    <submittedName>
        <fullName evidence="1">Uncharacterized protein</fullName>
    </submittedName>
</protein>
<accession>A0ABD2ZET5</accession>
<reference evidence="1 2" key="1">
    <citation type="submission" date="2024-11" db="EMBL/GenBank/DDBJ databases">
        <title>A near-complete genome assembly of Cinchona calisaya.</title>
        <authorList>
            <person name="Lian D.C."/>
            <person name="Zhao X.W."/>
            <person name="Wei L."/>
        </authorList>
    </citation>
    <scope>NUCLEOTIDE SEQUENCE [LARGE SCALE GENOMIC DNA]</scope>
    <source>
        <tissue evidence="1">Nenye</tissue>
    </source>
</reference>
<keyword evidence="2" id="KW-1185">Reference proteome</keyword>
<dbReference type="AlphaFoldDB" id="A0ABD2ZET5"/>
<sequence length="98" mass="10785">MEFALAFSLPRQGKSELGCGWGMAGMVEVRLGQRRGAGGRMRIRLAGAVEVEKRTVERWGAGEGESRDRRRGIGVVEGWGKEIGAGVGWRNRSRLEWG</sequence>
<organism evidence="1 2">
    <name type="scientific">Cinchona calisaya</name>
    <dbReference type="NCBI Taxonomy" id="153742"/>
    <lineage>
        <taxon>Eukaryota</taxon>
        <taxon>Viridiplantae</taxon>
        <taxon>Streptophyta</taxon>
        <taxon>Embryophyta</taxon>
        <taxon>Tracheophyta</taxon>
        <taxon>Spermatophyta</taxon>
        <taxon>Magnoliopsida</taxon>
        <taxon>eudicotyledons</taxon>
        <taxon>Gunneridae</taxon>
        <taxon>Pentapetalae</taxon>
        <taxon>asterids</taxon>
        <taxon>lamiids</taxon>
        <taxon>Gentianales</taxon>
        <taxon>Rubiaceae</taxon>
        <taxon>Cinchonoideae</taxon>
        <taxon>Cinchoneae</taxon>
        <taxon>Cinchona</taxon>
    </lineage>
</organism>